<evidence type="ECO:0000259" key="1">
    <source>
        <dbReference type="PROSITE" id="PS50164"/>
    </source>
</evidence>
<gene>
    <name evidence="2" type="ORF">A3D47_01100</name>
</gene>
<evidence type="ECO:0000313" key="2">
    <source>
        <dbReference type="EMBL" id="OGY57712.1"/>
    </source>
</evidence>
<dbReference type="PROSITE" id="PS50164">
    <property type="entry name" value="GIY_YIG"/>
    <property type="match status" value="1"/>
</dbReference>
<dbReference type="Pfam" id="PF01541">
    <property type="entry name" value="GIY-YIG"/>
    <property type="match status" value="1"/>
</dbReference>
<sequence length="76" mass="9355">MYYVYLIRNKKTKGIYIGYAEDLKRRFKEHKDKNPQLIYYEAYKHREDAQTREGQLKQRGQGIRWLKSRLQKSLSE</sequence>
<reference evidence="2 3" key="1">
    <citation type="journal article" date="2016" name="Nat. Commun.">
        <title>Thousands of microbial genomes shed light on interconnected biogeochemical processes in an aquifer system.</title>
        <authorList>
            <person name="Anantharaman K."/>
            <person name="Brown C.T."/>
            <person name="Hug L.A."/>
            <person name="Sharon I."/>
            <person name="Castelle C.J."/>
            <person name="Probst A.J."/>
            <person name="Thomas B.C."/>
            <person name="Singh A."/>
            <person name="Wilkins M.J."/>
            <person name="Karaoz U."/>
            <person name="Brodie E.L."/>
            <person name="Williams K.H."/>
            <person name="Hubbard S.S."/>
            <person name="Banfield J.F."/>
        </authorList>
    </citation>
    <scope>NUCLEOTIDE SEQUENCE [LARGE SCALE GENOMIC DNA]</scope>
</reference>
<dbReference type="SUPFAM" id="SSF82771">
    <property type="entry name" value="GIY-YIG endonuclease"/>
    <property type="match status" value="1"/>
</dbReference>
<proteinExistence type="predicted"/>
<evidence type="ECO:0000313" key="3">
    <source>
        <dbReference type="Proteomes" id="UP000178651"/>
    </source>
</evidence>
<dbReference type="InterPro" id="IPR000305">
    <property type="entry name" value="GIY-YIG_endonuc"/>
</dbReference>
<accession>A0A1G1YZD5</accession>
<dbReference type="AlphaFoldDB" id="A0A1G1YZD5"/>
<protein>
    <recommendedName>
        <fullName evidence="1">GIY-YIG domain-containing protein</fullName>
    </recommendedName>
</protein>
<comment type="caution">
    <text evidence="2">The sequence shown here is derived from an EMBL/GenBank/DDBJ whole genome shotgun (WGS) entry which is preliminary data.</text>
</comment>
<name>A0A1G1YZD5_9BACT</name>
<feature type="domain" description="GIY-YIG" evidence="1">
    <location>
        <begin position="1"/>
        <end position="72"/>
    </location>
</feature>
<dbReference type="InterPro" id="IPR035901">
    <property type="entry name" value="GIY-YIG_endonuc_sf"/>
</dbReference>
<organism evidence="2 3">
    <name type="scientific">Candidatus Colwellbacteria bacterium RIFCSPHIGHO2_02_FULL_43_15</name>
    <dbReference type="NCBI Taxonomy" id="1797686"/>
    <lineage>
        <taxon>Bacteria</taxon>
        <taxon>Candidatus Colwelliibacteriota</taxon>
    </lineage>
</organism>
<dbReference type="Proteomes" id="UP000178651">
    <property type="component" value="Unassembled WGS sequence"/>
</dbReference>
<dbReference type="EMBL" id="MHIU01000024">
    <property type="protein sequence ID" value="OGY57712.1"/>
    <property type="molecule type" value="Genomic_DNA"/>
</dbReference>
<dbReference type="Gene3D" id="3.40.1440.10">
    <property type="entry name" value="GIY-YIG endonuclease"/>
    <property type="match status" value="1"/>
</dbReference>